<organism evidence="4">
    <name type="scientific">marine sediment metagenome</name>
    <dbReference type="NCBI Taxonomy" id="412755"/>
    <lineage>
        <taxon>unclassified sequences</taxon>
        <taxon>metagenomes</taxon>
        <taxon>ecological metagenomes</taxon>
    </lineage>
</organism>
<dbReference type="GO" id="GO:0003677">
    <property type="term" value="F:DNA binding"/>
    <property type="evidence" value="ECO:0007669"/>
    <property type="project" value="UniProtKB-KW"/>
</dbReference>
<dbReference type="EMBL" id="BARW01032925">
    <property type="protein sequence ID" value="GAJ04317.1"/>
    <property type="molecule type" value="Genomic_DNA"/>
</dbReference>
<keyword evidence="1" id="KW-0815">Transposition</keyword>
<protein>
    <recommendedName>
        <fullName evidence="5">Mutator family transposase</fullName>
    </recommendedName>
</protein>
<evidence type="ECO:0000256" key="2">
    <source>
        <dbReference type="ARBA" id="ARBA00023125"/>
    </source>
</evidence>
<comment type="caution">
    <text evidence="4">The sequence shown here is derived from an EMBL/GenBank/DDBJ whole genome shotgun (WGS) entry which is preliminary data.</text>
</comment>
<keyword evidence="3" id="KW-0233">DNA recombination</keyword>
<gene>
    <name evidence="4" type="ORF">S12H4_51983</name>
</gene>
<feature type="non-terminal residue" evidence="4">
    <location>
        <position position="239"/>
    </location>
</feature>
<dbReference type="AlphaFoldDB" id="X1UL40"/>
<keyword evidence="2" id="KW-0238">DNA-binding</keyword>
<evidence type="ECO:0000256" key="1">
    <source>
        <dbReference type="ARBA" id="ARBA00022578"/>
    </source>
</evidence>
<name>X1UL40_9ZZZZ</name>
<dbReference type="Pfam" id="PF00872">
    <property type="entry name" value="Transposase_mut"/>
    <property type="match status" value="1"/>
</dbReference>
<dbReference type="GO" id="GO:0004803">
    <property type="term" value="F:transposase activity"/>
    <property type="evidence" value="ECO:0007669"/>
    <property type="project" value="InterPro"/>
</dbReference>
<reference evidence="4" key="1">
    <citation type="journal article" date="2014" name="Front. Microbiol.">
        <title>High frequency of phylogenetically diverse reductive dehalogenase-homologous genes in deep subseafloor sedimentary metagenomes.</title>
        <authorList>
            <person name="Kawai M."/>
            <person name="Futagami T."/>
            <person name="Toyoda A."/>
            <person name="Takaki Y."/>
            <person name="Nishi S."/>
            <person name="Hori S."/>
            <person name="Arai W."/>
            <person name="Tsubouchi T."/>
            <person name="Morono Y."/>
            <person name="Uchiyama I."/>
            <person name="Ito T."/>
            <person name="Fujiyama A."/>
            <person name="Inagaki F."/>
            <person name="Takami H."/>
        </authorList>
    </citation>
    <scope>NUCLEOTIDE SEQUENCE</scope>
    <source>
        <strain evidence="4">Expedition CK06-06</strain>
    </source>
</reference>
<evidence type="ECO:0000256" key="3">
    <source>
        <dbReference type="ARBA" id="ARBA00023172"/>
    </source>
</evidence>
<evidence type="ECO:0000313" key="4">
    <source>
        <dbReference type="EMBL" id="GAJ04317.1"/>
    </source>
</evidence>
<dbReference type="GO" id="GO:0006313">
    <property type="term" value="P:DNA transposition"/>
    <property type="evidence" value="ECO:0007669"/>
    <property type="project" value="InterPro"/>
</dbReference>
<accession>X1UL40</accession>
<sequence length="239" mass="27992">DAKGHGKKVEMRWALASVGENEKFELVGIWIDKSWKQIRVDLGHRLKYSKLEVLFSDGGPGIEESLLDPEMRLQRCMWHGKRDFPYVLYADQLKKAQQEPFKTKLKSIPGMNLKQADLERLSVEDFEKVEQLAEKTKQGFTELIEALPEDKYPKARAYIKNLSKEVTTFFDFWFENGVWIPLTTNAIESAFSQVKNRIWAVGKRWSESGLMNWLKVVVHKVFYPDSWDRLWEKYLGLDS</sequence>
<proteinExistence type="predicted"/>
<dbReference type="InterPro" id="IPR001207">
    <property type="entry name" value="Transposase_mutator"/>
</dbReference>
<evidence type="ECO:0008006" key="5">
    <source>
        <dbReference type="Google" id="ProtNLM"/>
    </source>
</evidence>
<feature type="non-terminal residue" evidence="4">
    <location>
        <position position="1"/>
    </location>
</feature>